<evidence type="ECO:0000313" key="2">
    <source>
        <dbReference type="EnsemblPlants" id="OB06G27120.1"/>
    </source>
</evidence>
<reference evidence="2" key="1">
    <citation type="journal article" date="2013" name="Nat. Commun.">
        <title>Whole-genome sequencing of Oryza brachyantha reveals mechanisms underlying Oryza genome evolution.</title>
        <authorList>
            <person name="Chen J."/>
            <person name="Huang Q."/>
            <person name="Gao D."/>
            <person name="Wang J."/>
            <person name="Lang Y."/>
            <person name="Liu T."/>
            <person name="Li B."/>
            <person name="Bai Z."/>
            <person name="Luis Goicoechea J."/>
            <person name="Liang C."/>
            <person name="Chen C."/>
            <person name="Zhang W."/>
            <person name="Sun S."/>
            <person name="Liao Y."/>
            <person name="Zhang X."/>
            <person name="Yang L."/>
            <person name="Song C."/>
            <person name="Wang M."/>
            <person name="Shi J."/>
            <person name="Liu G."/>
            <person name="Liu J."/>
            <person name="Zhou H."/>
            <person name="Zhou W."/>
            <person name="Yu Q."/>
            <person name="An N."/>
            <person name="Chen Y."/>
            <person name="Cai Q."/>
            <person name="Wang B."/>
            <person name="Liu B."/>
            <person name="Min J."/>
            <person name="Huang Y."/>
            <person name="Wu H."/>
            <person name="Li Z."/>
            <person name="Zhang Y."/>
            <person name="Yin Y."/>
            <person name="Song W."/>
            <person name="Jiang J."/>
            <person name="Jackson S.A."/>
            <person name="Wing R.A."/>
            <person name="Wang J."/>
            <person name="Chen M."/>
        </authorList>
    </citation>
    <scope>NUCLEOTIDE SEQUENCE [LARGE SCALE GENOMIC DNA]</scope>
    <source>
        <strain evidence="2">cv. IRGC 101232</strain>
    </source>
</reference>
<protein>
    <submittedName>
        <fullName evidence="2">Uncharacterized protein</fullName>
    </submittedName>
</protein>
<keyword evidence="3" id="KW-1185">Reference proteome</keyword>
<dbReference type="HOGENOM" id="CLU_2240756_0_0_1"/>
<reference evidence="2" key="2">
    <citation type="submission" date="2013-04" db="UniProtKB">
        <authorList>
            <consortium name="EnsemblPlants"/>
        </authorList>
    </citation>
    <scope>IDENTIFICATION</scope>
</reference>
<accession>J3MFB8</accession>
<feature type="compositionally biased region" description="Gly residues" evidence="1">
    <location>
        <begin position="81"/>
        <end position="91"/>
    </location>
</feature>
<dbReference type="Proteomes" id="UP000006038">
    <property type="component" value="Chromosome 6"/>
</dbReference>
<dbReference type="Gramene" id="OB06G27120.1">
    <property type="protein sequence ID" value="OB06G27120.1"/>
    <property type="gene ID" value="OB06G27120"/>
</dbReference>
<proteinExistence type="predicted"/>
<evidence type="ECO:0000313" key="3">
    <source>
        <dbReference type="Proteomes" id="UP000006038"/>
    </source>
</evidence>
<sequence>MPRRHDTRIPRHLDRNIPSRLALGRIGWEGGAGSRMIKFLRSVYARDCSDSSGPNPVRWPRYNSNFTALGEGSSMSTDGGNNDGSKGGDGNGSVRDTVNNNTSLS</sequence>
<name>J3MFB8_ORYBR</name>
<dbReference type="AlphaFoldDB" id="J3MFB8"/>
<dbReference type="EnsemblPlants" id="OB06G27120.1">
    <property type="protein sequence ID" value="OB06G27120.1"/>
    <property type="gene ID" value="OB06G27120"/>
</dbReference>
<organism evidence="2">
    <name type="scientific">Oryza brachyantha</name>
    <name type="common">malo sina</name>
    <dbReference type="NCBI Taxonomy" id="4533"/>
    <lineage>
        <taxon>Eukaryota</taxon>
        <taxon>Viridiplantae</taxon>
        <taxon>Streptophyta</taxon>
        <taxon>Embryophyta</taxon>
        <taxon>Tracheophyta</taxon>
        <taxon>Spermatophyta</taxon>
        <taxon>Magnoliopsida</taxon>
        <taxon>Liliopsida</taxon>
        <taxon>Poales</taxon>
        <taxon>Poaceae</taxon>
        <taxon>BOP clade</taxon>
        <taxon>Oryzoideae</taxon>
        <taxon>Oryzeae</taxon>
        <taxon>Oryzinae</taxon>
        <taxon>Oryza</taxon>
    </lineage>
</organism>
<evidence type="ECO:0000256" key="1">
    <source>
        <dbReference type="SAM" id="MobiDB-lite"/>
    </source>
</evidence>
<feature type="compositionally biased region" description="Polar residues" evidence="1">
    <location>
        <begin position="94"/>
        <end position="105"/>
    </location>
</feature>
<feature type="region of interest" description="Disordered" evidence="1">
    <location>
        <begin position="48"/>
        <end position="105"/>
    </location>
</feature>